<evidence type="ECO:0000256" key="1">
    <source>
        <dbReference type="ARBA" id="ARBA00007357"/>
    </source>
</evidence>
<dbReference type="GO" id="GO:0005886">
    <property type="term" value="C:plasma membrane"/>
    <property type="evidence" value="ECO:0007669"/>
    <property type="project" value="TreeGrafter"/>
</dbReference>
<name>A0A1D2M9J3_ORCCI</name>
<dbReference type="InterPro" id="IPR024079">
    <property type="entry name" value="MetalloPept_cat_dom_sf"/>
</dbReference>
<dbReference type="OrthoDB" id="2016263at2759"/>
<comment type="similarity">
    <text evidence="1">Belongs to the peptidase M13 family.</text>
</comment>
<protein>
    <submittedName>
        <fullName evidence="3">Neprilysin-2</fullName>
    </submittedName>
</protein>
<feature type="domain" description="Peptidase M13 C-terminal" evidence="2">
    <location>
        <begin position="3"/>
        <end position="89"/>
    </location>
</feature>
<dbReference type="PANTHER" id="PTHR11733">
    <property type="entry name" value="ZINC METALLOPROTEASE FAMILY M13 NEPRILYSIN-RELATED"/>
    <property type="match status" value="1"/>
</dbReference>
<dbReference type="AlphaFoldDB" id="A0A1D2M9J3"/>
<dbReference type="EMBL" id="LJIJ01002479">
    <property type="protein sequence ID" value="ODM89653.1"/>
    <property type="molecule type" value="Genomic_DNA"/>
</dbReference>
<dbReference type="GO" id="GO:0004222">
    <property type="term" value="F:metalloendopeptidase activity"/>
    <property type="evidence" value="ECO:0007669"/>
    <property type="project" value="InterPro"/>
</dbReference>
<reference evidence="3 4" key="1">
    <citation type="journal article" date="2016" name="Genome Biol. Evol.">
        <title>Gene Family Evolution Reflects Adaptation to Soil Environmental Stressors in the Genome of the Collembolan Orchesella cincta.</title>
        <authorList>
            <person name="Faddeeva-Vakhrusheva A."/>
            <person name="Derks M.F."/>
            <person name="Anvar S.Y."/>
            <person name="Agamennone V."/>
            <person name="Suring W."/>
            <person name="Smit S."/>
            <person name="van Straalen N.M."/>
            <person name="Roelofs D."/>
        </authorList>
    </citation>
    <scope>NUCLEOTIDE SEQUENCE [LARGE SCALE GENOMIC DNA]</scope>
    <source>
        <tissue evidence="3">Mixed pool</tissue>
    </source>
</reference>
<organism evidence="3 4">
    <name type="scientific">Orchesella cincta</name>
    <name type="common">Springtail</name>
    <name type="synonym">Podura cincta</name>
    <dbReference type="NCBI Taxonomy" id="48709"/>
    <lineage>
        <taxon>Eukaryota</taxon>
        <taxon>Metazoa</taxon>
        <taxon>Ecdysozoa</taxon>
        <taxon>Arthropoda</taxon>
        <taxon>Hexapoda</taxon>
        <taxon>Collembola</taxon>
        <taxon>Entomobryomorpha</taxon>
        <taxon>Entomobryoidea</taxon>
        <taxon>Orchesellidae</taxon>
        <taxon>Orchesellinae</taxon>
        <taxon>Orchesella</taxon>
    </lineage>
</organism>
<dbReference type="PROSITE" id="PS51885">
    <property type="entry name" value="NEPRILYSIN"/>
    <property type="match status" value="1"/>
</dbReference>
<evidence type="ECO:0000313" key="3">
    <source>
        <dbReference type="EMBL" id="ODM89653.1"/>
    </source>
</evidence>
<dbReference type="Gene3D" id="3.40.390.10">
    <property type="entry name" value="Collagenase (Catalytic Domain)"/>
    <property type="match status" value="1"/>
</dbReference>
<dbReference type="Pfam" id="PF01431">
    <property type="entry name" value="Peptidase_M13"/>
    <property type="match status" value="1"/>
</dbReference>
<dbReference type="InterPro" id="IPR018497">
    <property type="entry name" value="Peptidase_M13_C"/>
</dbReference>
<keyword evidence="4" id="KW-1185">Reference proteome</keyword>
<proteinExistence type="inferred from homology"/>
<gene>
    <name evidence="3" type="ORF">Ocin01_17029</name>
</gene>
<dbReference type="PANTHER" id="PTHR11733:SF167">
    <property type="entry name" value="FI17812P1-RELATED"/>
    <property type="match status" value="1"/>
</dbReference>
<evidence type="ECO:0000259" key="2">
    <source>
        <dbReference type="Pfam" id="PF01431"/>
    </source>
</evidence>
<dbReference type="SUPFAM" id="SSF55486">
    <property type="entry name" value="Metalloproteases ('zincins'), catalytic domain"/>
    <property type="match status" value="1"/>
</dbReference>
<accession>A0A1D2M9J3</accession>
<sequence length="99" mass="11133">MVKVDGNLTQNENLADIAGLQVAFSAYRKYRLTSSKDELKAERRIPGLVLTLEQAYFLTVAQAYCANISPMGYVFLLEMDEHTPHPERYTHATLSVIPS</sequence>
<comment type="caution">
    <text evidence="3">The sequence shown here is derived from an EMBL/GenBank/DDBJ whole genome shotgun (WGS) entry which is preliminary data.</text>
</comment>
<dbReference type="InterPro" id="IPR000718">
    <property type="entry name" value="Peptidase_M13"/>
</dbReference>
<evidence type="ECO:0000313" key="4">
    <source>
        <dbReference type="Proteomes" id="UP000094527"/>
    </source>
</evidence>
<dbReference type="GO" id="GO:0016485">
    <property type="term" value="P:protein processing"/>
    <property type="evidence" value="ECO:0007669"/>
    <property type="project" value="TreeGrafter"/>
</dbReference>
<dbReference type="Proteomes" id="UP000094527">
    <property type="component" value="Unassembled WGS sequence"/>
</dbReference>